<comment type="caution">
    <text evidence="3">The sequence shown here is derived from an EMBL/GenBank/DDBJ whole genome shotgun (WGS) entry which is preliminary data.</text>
</comment>
<protein>
    <submittedName>
        <fullName evidence="3">Uncharacterized protein</fullName>
    </submittedName>
</protein>
<feature type="transmembrane region" description="Helical" evidence="2">
    <location>
        <begin position="259"/>
        <end position="280"/>
    </location>
</feature>
<evidence type="ECO:0000313" key="4">
    <source>
        <dbReference type="Proteomes" id="UP001501079"/>
    </source>
</evidence>
<gene>
    <name evidence="3" type="ORF">GCM10022287_21830</name>
</gene>
<accession>A0ABP8A220</accession>
<dbReference type="PANTHER" id="PTHR43941:SF1">
    <property type="entry name" value="STRUCTURAL MAINTENANCE OF CHROMOSOMES PROTEIN 2"/>
    <property type="match status" value="1"/>
</dbReference>
<keyword evidence="1" id="KW-0175">Coiled coil</keyword>
<dbReference type="RefSeq" id="WP_344754272.1">
    <property type="nucleotide sequence ID" value="NZ_BAABBW010000003.1"/>
</dbReference>
<keyword evidence="4" id="KW-1185">Reference proteome</keyword>
<reference evidence="4" key="1">
    <citation type="journal article" date="2019" name="Int. J. Syst. Evol. Microbiol.">
        <title>The Global Catalogue of Microorganisms (GCM) 10K type strain sequencing project: providing services to taxonomists for standard genome sequencing and annotation.</title>
        <authorList>
            <consortium name="The Broad Institute Genomics Platform"/>
            <consortium name="The Broad Institute Genome Sequencing Center for Infectious Disease"/>
            <person name="Wu L."/>
            <person name="Ma J."/>
        </authorList>
    </citation>
    <scope>NUCLEOTIDE SEQUENCE [LARGE SCALE GENOMIC DNA]</scope>
    <source>
        <strain evidence="4">JCM 17591</strain>
    </source>
</reference>
<proteinExistence type="predicted"/>
<keyword evidence="2" id="KW-1133">Transmembrane helix</keyword>
<keyword evidence="2" id="KW-0812">Transmembrane</keyword>
<feature type="transmembrane region" description="Helical" evidence="2">
    <location>
        <begin position="287"/>
        <end position="308"/>
    </location>
</feature>
<feature type="coiled-coil region" evidence="1">
    <location>
        <begin position="199"/>
        <end position="240"/>
    </location>
</feature>
<evidence type="ECO:0000313" key="3">
    <source>
        <dbReference type="EMBL" id="GAA4175745.1"/>
    </source>
</evidence>
<dbReference type="EMBL" id="BAABBW010000003">
    <property type="protein sequence ID" value="GAA4175745.1"/>
    <property type="molecule type" value="Genomic_DNA"/>
</dbReference>
<dbReference type="PANTHER" id="PTHR43941">
    <property type="entry name" value="STRUCTURAL MAINTENANCE OF CHROMOSOMES PROTEIN 2"/>
    <property type="match status" value="1"/>
</dbReference>
<name>A0ABP8A220_9MICO</name>
<sequence>MSDTEAGGILAKLKLDSTEFEEKIAQADAKARELGSSSPSIRVSAEVAEAQAQLDRVLVVAEEVDAKSPTITVKANTSEADLWLEATKRLEDSLNESVAAANARIDQMGRSYGDAAPEVERFVSSATRARQEEEAAVQAAIDNFRARTQATAAMRQEEAEVQRSTQALKDWTAEVHQSASSSDVLTTSTAKQLQVLLKLSDANEKVRAERANLTALEKDAKATEEDLATVSRKLADAQIEQAAAAEAVKMASAGSSESASIGGVNPLVLVGVIGGIISLLGPLTGAVAALGSGFVGLAGAGVAAFAGIKEQISEDTDEGRAFEAGLRDLGSGLETLERTAASGILKPFQTAVNTIDGELPDLNNELSVMIGYLGRTGDNLVDALIHGLVVAEPLLEDGAAQIEKWSEGFDEWTRNGGLQKFVSYAQAQLPVVLRTLGDLTEAAVSVSSAMSDGGDEILNEIDDIAKAINTLSDGIGKVEKVVGGNSFLSGLAQDTLKTFNPVSSLTSAFSALTGQTNEAATSSKKFKEEADASASSAAGYAVSAADLANEFGDLSTKEGLAHQATDELSQALQNLDNGAISASQAETAFNQAIADATTGLKEHGKGLNENTQAGRDNQNALDQIASSALNLLGAEAQAGDSTDDLTKKTQTARDAFIKAAEAAGETKQQASDLADKYGLIPGKIKTTVEAQGISDVQIQLDELNAEIAILKGAHTIDLYVNTHRTGTQDLVAKAHGGPVYAANGLVSISGPGSAWSDLIPAMLSNGESVVQARSAQAYPGFLNAYNQDPTAALKQVMQAGAQSGKAPVVNVTLSADSQWLGAFVRTEISTNAQAQKQFDDMGVQPDWV</sequence>
<evidence type="ECO:0000256" key="1">
    <source>
        <dbReference type="SAM" id="Coils"/>
    </source>
</evidence>
<organism evidence="3 4">
    <name type="scientific">Gryllotalpicola koreensis</name>
    <dbReference type="NCBI Taxonomy" id="993086"/>
    <lineage>
        <taxon>Bacteria</taxon>
        <taxon>Bacillati</taxon>
        <taxon>Actinomycetota</taxon>
        <taxon>Actinomycetes</taxon>
        <taxon>Micrococcales</taxon>
        <taxon>Microbacteriaceae</taxon>
        <taxon>Gryllotalpicola</taxon>
    </lineage>
</organism>
<keyword evidence="2" id="KW-0472">Membrane</keyword>
<dbReference type="Proteomes" id="UP001501079">
    <property type="component" value="Unassembled WGS sequence"/>
</dbReference>
<evidence type="ECO:0000256" key="2">
    <source>
        <dbReference type="SAM" id="Phobius"/>
    </source>
</evidence>